<sequence length="133" mass="14641">MRPMRFEEFAVELATKDPAAGKARKIKEAGESKYPYGLSVVLQGREARFQFIAQSAAGDRFDQPETPVEGEPGPLDERRADGPEGWLAGLLAASGSREIAGIEQWSLREDPNDRRNGLTVEFFSGAKIYARAL</sequence>
<keyword evidence="3" id="KW-1185">Reference proteome</keyword>
<evidence type="ECO:0000256" key="1">
    <source>
        <dbReference type="SAM" id="MobiDB-lite"/>
    </source>
</evidence>
<protein>
    <submittedName>
        <fullName evidence="2">Uncharacterized protein</fullName>
    </submittedName>
</protein>
<proteinExistence type="predicted"/>
<evidence type="ECO:0000313" key="3">
    <source>
        <dbReference type="Proteomes" id="UP001142400"/>
    </source>
</evidence>
<name>A0A9X2RV09_STRMQ</name>
<gene>
    <name evidence="2" type="ORF">NQU54_22725</name>
</gene>
<organism evidence="2 3">
    <name type="scientific">Streptomyces malaysiensis subsp. samsunensis</name>
    <dbReference type="NCBI Taxonomy" id="459658"/>
    <lineage>
        <taxon>Bacteria</taxon>
        <taxon>Bacillati</taxon>
        <taxon>Actinomycetota</taxon>
        <taxon>Actinomycetes</taxon>
        <taxon>Kitasatosporales</taxon>
        <taxon>Streptomycetaceae</taxon>
        <taxon>Streptomyces</taxon>
        <taxon>Streptomyces violaceusniger group</taxon>
    </lineage>
</organism>
<dbReference type="EMBL" id="JANIIC010000027">
    <property type="protein sequence ID" value="MCQ8831807.1"/>
    <property type="molecule type" value="Genomic_DNA"/>
</dbReference>
<dbReference type="AlphaFoldDB" id="A0A9X2RV09"/>
<comment type="caution">
    <text evidence="2">The sequence shown here is derived from an EMBL/GenBank/DDBJ whole genome shotgun (WGS) entry which is preliminary data.</text>
</comment>
<accession>A0A9X2RV09</accession>
<dbReference type="RefSeq" id="WP_257632686.1">
    <property type="nucleotide sequence ID" value="NZ_JANIIC010000027.1"/>
</dbReference>
<dbReference type="Proteomes" id="UP001142400">
    <property type="component" value="Unassembled WGS sequence"/>
</dbReference>
<evidence type="ECO:0000313" key="2">
    <source>
        <dbReference type="EMBL" id="MCQ8831807.1"/>
    </source>
</evidence>
<feature type="region of interest" description="Disordered" evidence="1">
    <location>
        <begin position="56"/>
        <end position="81"/>
    </location>
</feature>
<reference evidence="2" key="1">
    <citation type="submission" date="2022-06" db="EMBL/GenBank/DDBJ databases">
        <title>WGS of actinobacteria.</title>
        <authorList>
            <person name="Thawai C."/>
        </authorList>
    </citation>
    <scope>NUCLEOTIDE SEQUENCE</scope>
    <source>
        <strain evidence="2">DSM 42010</strain>
    </source>
</reference>